<evidence type="ECO:0000313" key="3">
    <source>
        <dbReference type="Proteomes" id="UP000001449"/>
    </source>
</evidence>
<dbReference type="RefSeq" id="XP_002287472.1">
    <property type="nucleotide sequence ID" value="XM_002287436.1"/>
</dbReference>
<sequence>MMESESMLLVKTEYSKLQDAISDLGDTIQSSLERQKEVTQRAHNTDLQRLQVERESLKLEKSRLEESIANNERANLLENERDWYKKEALHLDKVLEQTKSRQNELMGELVESVQDRKWMKAQMEKITKHLWTMESKLKELGVDASELITEGLKAVDVKEEKVTKESRFVCDGDKVSRGEVGGEAL</sequence>
<keyword evidence="1" id="KW-0175">Coiled coil</keyword>
<organism evidence="2 3">
    <name type="scientific">Thalassiosira pseudonana</name>
    <name type="common">Marine diatom</name>
    <name type="synonym">Cyclotella nana</name>
    <dbReference type="NCBI Taxonomy" id="35128"/>
    <lineage>
        <taxon>Eukaryota</taxon>
        <taxon>Sar</taxon>
        <taxon>Stramenopiles</taxon>
        <taxon>Ochrophyta</taxon>
        <taxon>Bacillariophyta</taxon>
        <taxon>Coscinodiscophyceae</taxon>
        <taxon>Thalassiosirophycidae</taxon>
        <taxon>Thalassiosirales</taxon>
        <taxon>Thalassiosiraceae</taxon>
        <taxon>Thalassiosira</taxon>
    </lineage>
</organism>
<accession>B8BVD3</accession>
<feature type="coiled-coil region" evidence="1">
    <location>
        <begin position="40"/>
        <end position="74"/>
    </location>
</feature>
<dbReference type="HOGENOM" id="CLU_1464089_0_0_1"/>
<dbReference type="PaxDb" id="35128-Thaps2797"/>
<reference evidence="2 3" key="1">
    <citation type="journal article" date="2004" name="Science">
        <title>The genome of the diatom Thalassiosira pseudonana: ecology, evolution, and metabolism.</title>
        <authorList>
            <person name="Armbrust E.V."/>
            <person name="Berges J.A."/>
            <person name="Bowler C."/>
            <person name="Green B.R."/>
            <person name="Martinez D."/>
            <person name="Putnam N.H."/>
            <person name="Zhou S."/>
            <person name="Allen A.E."/>
            <person name="Apt K.E."/>
            <person name="Bechner M."/>
            <person name="Brzezinski M.A."/>
            <person name="Chaal B.K."/>
            <person name="Chiovitti A."/>
            <person name="Davis A.K."/>
            <person name="Demarest M.S."/>
            <person name="Detter J.C."/>
            <person name="Glavina T."/>
            <person name="Goodstein D."/>
            <person name="Hadi M.Z."/>
            <person name="Hellsten U."/>
            <person name="Hildebrand M."/>
            <person name="Jenkins B.D."/>
            <person name="Jurka J."/>
            <person name="Kapitonov V.V."/>
            <person name="Kroger N."/>
            <person name="Lau W.W."/>
            <person name="Lane T.W."/>
            <person name="Larimer F.W."/>
            <person name="Lippmeier J.C."/>
            <person name="Lucas S."/>
            <person name="Medina M."/>
            <person name="Montsant A."/>
            <person name="Obornik M."/>
            <person name="Parker M.S."/>
            <person name="Palenik B."/>
            <person name="Pazour G.J."/>
            <person name="Richardson P.M."/>
            <person name="Rynearson T.A."/>
            <person name="Saito M.A."/>
            <person name="Schwartz D.C."/>
            <person name="Thamatrakoln K."/>
            <person name="Valentin K."/>
            <person name="Vardi A."/>
            <person name="Wilkerson F.P."/>
            <person name="Rokhsar D.S."/>
        </authorList>
    </citation>
    <scope>NUCLEOTIDE SEQUENCE [LARGE SCALE GENOMIC DNA]</scope>
    <source>
        <strain evidence="2 3">CCMP1335</strain>
    </source>
</reference>
<evidence type="ECO:0000313" key="2">
    <source>
        <dbReference type="EMBL" id="EED94915.1"/>
    </source>
</evidence>
<keyword evidence="3" id="KW-1185">Reference proteome</keyword>
<protein>
    <submittedName>
        <fullName evidence="2">Uncharacterized protein</fullName>
    </submittedName>
</protein>
<dbReference type="Proteomes" id="UP000001449">
    <property type="component" value="Chromosome 2"/>
</dbReference>
<proteinExistence type="predicted"/>
<name>B8BVD3_THAPS</name>
<evidence type="ECO:0000256" key="1">
    <source>
        <dbReference type="SAM" id="Coils"/>
    </source>
</evidence>
<dbReference type="AlphaFoldDB" id="B8BVD3"/>
<dbReference type="EMBL" id="CM000639">
    <property type="protein sequence ID" value="EED94915.1"/>
    <property type="molecule type" value="Genomic_DNA"/>
</dbReference>
<gene>
    <name evidence="2" type="ORF">THAPSDRAFT_2797</name>
</gene>
<dbReference type="GeneID" id="7452317"/>
<reference evidence="2 3" key="2">
    <citation type="journal article" date="2008" name="Nature">
        <title>The Phaeodactylum genome reveals the evolutionary history of diatom genomes.</title>
        <authorList>
            <person name="Bowler C."/>
            <person name="Allen A.E."/>
            <person name="Badger J.H."/>
            <person name="Grimwood J."/>
            <person name="Jabbari K."/>
            <person name="Kuo A."/>
            <person name="Maheswari U."/>
            <person name="Martens C."/>
            <person name="Maumus F."/>
            <person name="Otillar R.P."/>
            <person name="Rayko E."/>
            <person name="Salamov A."/>
            <person name="Vandepoele K."/>
            <person name="Beszteri B."/>
            <person name="Gruber A."/>
            <person name="Heijde M."/>
            <person name="Katinka M."/>
            <person name="Mock T."/>
            <person name="Valentin K."/>
            <person name="Verret F."/>
            <person name="Berges J.A."/>
            <person name="Brownlee C."/>
            <person name="Cadoret J.P."/>
            <person name="Chiovitti A."/>
            <person name="Choi C.J."/>
            <person name="Coesel S."/>
            <person name="De Martino A."/>
            <person name="Detter J.C."/>
            <person name="Durkin C."/>
            <person name="Falciatore A."/>
            <person name="Fournet J."/>
            <person name="Haruta M."/>
            <person name="Huysman M.J."/>
            <person name="Jenkins B.D."/>
            <person name="Jiroutova K."/>
            <person name="Jorgensen R.E."/>
            <person name="Joubert Y."/>
            <person name="Kaplan A."/>
            <person name="Kroger N."/>
            <person name="Kroth P.G."/>
            <person name="La Roche J."/>
            <person name="Lindquist E."/>
            <person name="Lommer M."/>
            <person name="Martin-Jezequel V."/>
            <person name="Lopez P.J."/>
            <person name="Lucas S."/>
            <person name="Mangogna M."/>
            <person name="McGinnis K."/>
            <person name="Medlin L.K."/>
            <person name="Montsant A."/>
            <person name="Oudot-Le Secq M.P."/>
            <person name="Napoli C."/>
            <person name="Obornik M."/>
            <person name="Parker M.S."/>
            <person name="Petit J.L."/>
            <person name="Porcel B.M."/>
            <person name="Poulsen N."/>
            <person name="Robison M."/>
            <person name="Rychlewski L."/>
            <person name="Rynearson T.A."/>
            <person name="Schmutz J."/>
            <person name="Shapiro H."/>
            <person name="Siaut M."/>
            <person name="Stanley M."/>
            <person name="Sussman M.R."/>
            <person name="Taylor A.R."/>
            <person name="Vardi A."/>
            <person name="von Dassow P."/>
            <person name="Vyverman W."/>
            <person name="Willis A."/>
            <person name="Wyrwicz L.S."/>
            <person name="Rokhsar D.S."/>
            <person name="Weissenbach J."/>
            <person name="Armbrust E.V."/>
            <person name="Green B.R."/>
            <person name="Van de Peer Y."/>
            <person name="Grigoriev I.V."/>
        </authorList>
    </citation>
    <scope>NUCLEOTIDE SEQUENCE [LARGE SCALE GENOMIC DNA]</scope>
    <source>
        <strain evidence="2 3">CCMP1335</strain>
    </source>
</reference>
<dbReference type="InParanoid" id="B8BVD3"/>
<dbReference type="KEGG" id="tps:THAPSDRAFT_2797"/>
<dbReference type="PANTHER" id="PTHR40515:SF1">
    <property type="entry name" value="CILIA- AND FLAGELLA-ASSOCIATED PROTEIN 157"/>
    <property type="match status" value="1"/>
</dbReference>
<dbReference type="PANTHER" id="PTHR40515">
    <property type="entry name" value="CILIA- AND FLAGELLA-ASSOCIATED PROTEIN 157"/>
    <property type="match status" value="1"/>
</dbReference>